<dbReference type="InterPro" id="IPR036291">
    <property type="entry name" value="NAD(P)-bd_dom_sf"/>
</dbReference>
<gene>
    <name evidence="2" type="ORF">H2021_03790</name>
</gene>
<dbReference type="PANTHER" id="PTHR43943:SF2">
    <property type="entry name" value="DEHYDROGENASE_REDUCTASE 4"/>
    <property type="match status" value="1"/>
</dbReference>
<protein>
    <submittedName>
        <fullName evidence="2">SDR family NAD(P)-dependent oxidoreductase</fullName>
    </submittedName>
</protein>
<organism evidence="2 3">
    <name type="scientific">SAR86 cluster bacterium</name>
    <dbReference type="NCBI Taxonomy" id="2030880"/>
    <lineage>
        <taxon>Bacteria</taxon>
        <taxon>Pseudomonadati</taxon>
        <taxon>Pseudomonadota</taxon>
        <taxon>Gammaproteobacteria</taxon>
        <taxon>SAR86 cluster</taxon>
    </lineage>
</organism>
<proteinExistence type="inferred from homology"/>
<comment type="similarity">
    <text evidence="1">Belongs to the short-chain dehydrogenases/reductases (SDR) family.</text>
</comment>
<dbReference type="PANTHER" id="PTHR43943">
    <property type="entry name" value="DEHYDROGENASE/REDUCTASE (SDR FAMILY) MEMBER 4"/>
    <property type="match status" value="1"/>
</dbReference>
<dbReference type="InterPro" id="IPR002347">
    <property type="entry name" value="SDR_fam"/>
</dbReference>
<evidence type="ECO:0000313" key="3">
    <source>
        <dbReference type="Proteomes" id="UP000585327"/>
    </source>
</evidence>
<dbReference type="Pfam" id="PF00106">
    <property type="entry name" value="adh_short"/>
    <property type="match status" value="1"/>
</dbReference>
<accession>A0A838YP54</accession>
<name>A0A838YP54_9GAMM</name>
<sequence>MSNFKSKTAVVTGGAEGIGFSIAKALGEQGMNIVLTDIDENNLNSAANKLKTLGIPTHSVLLDVSDEEQWQQVAKKSIEQFG</sequence>
<feature type="non-terminal residue" evidence="2">
    <location>
        <position position="82"/>
    </location>
</feature>
<evidence type="ECO:0000256" key="1">
    <source>
        <dbReference type="ARBA" id="ARBA00006484"/>
    </source>
</evidence>
<dbReference type="Proteomes" id="UP000585327">
    <property type="component" value="Unassembled WGS sequence"/>
</dbReference>
<comment type="caution">
    <text evidence="2">The sequence shown here is derived from an EMBL/GenBank/DDBJ whole genome shotgun (WGS) entry which is preliminary data.</text>
</comment>
<dbReference type="AlphaFoldDB" id="A0A838YP54"/>
<evidence type="ECO:0000313" key="2">
    <source>
        <dbReference type="EMBL" id="MBA4724322.1"/>
    </source>
</evidence>
<reference evidence="2 3" key="1">
    <citation type="submission" date="2020-06" db="EMBL/GenBank/DDBJ databases">
        <title>Dysbiosis in marine aquaculture revealed through microbiome analysis: reverse ecology for environmental sustainability.</title>
        <authorList>
            <person name="Haro-Moreno J.M."/>
            <person name="Coutinho F.H."/>
            <person name="Zaragoza-Solas A."/>
            <person name="Picazo A."/>
            <person name="Almagro-Moreno S."/>
            <person name="Lopez-Perez M."/>
        </authorList>
    </citation>
    <scope>NUCLEOTIDE SEQUENCE [LARGE SCALE GENOMIC DNA]</scope>
    <source>
        <strain evidence="2">MCMED-G42</strain>
    </source>
</reference>
<dbReference type="EMBL" id="JACETM010000044">
    <property type="protein sequence ID" value="MBA4724322.1"/>
    <property type="molecule type" value="Genomic_DNA"/>
</dbReference>
<dbReference type="SUPFAM" id="SSF51735">
    <property type="entry name" value="NAD(P)-binding Rossmann-fold domains"/>
    <property type="match status" value="1"/>
</dbReference>
<dbReference type="Gene3D" id="3.40.50.720">
    <property type="entry name" value="NAD(P)-binding Rossmann-like Domain"/>
    <property type="match status" value="1"/>
</dbReference>